<organism evidence="1 2">
    <name type="scientific">Bacillus songklensis</name>
    <dbReference type="NCBI Taxonomy" id="1069116"/>
    <lineage>
        <taxon>Bacteria</taxon>
        <taxon>Bacillati</taxon>
        <taxon>Bacillota</taxon>
        <taxon>Bacilli</taxon>
        <taxon>Bacillales</taxon>
        <taxon>Bacillaceae</taxon>
        <taxon>Bacillus</taxon>
    </lineage>
</organism>
<evidence type="ECO:0000313" key="1">
    <source>
        <dbReference type="EMBL" id="MFC3884697.1"/>
    </source>
</evidence>
<reference evidence="2" key="1">
    <citation type="journal article" date="2019" name="Int. J. Syst. Evol. Microbiol.">
        <title>The Global Catalogue of Microorganisms (GCM) 10K type strain sequencing project: providing services to taxonomists for standard genome sequencing and annotation.</title>
        <authorList>
            <consortium name="The Broad Institute Genomics Platform"/>
            <consortium name="The Broad Institute Genome Sequencing Center for Infectious Disease"/>
            <person name="Wu L."/>
            <person name="Ma J."/>
        </authorList>
    </citation>
    <scope>NUCLEOTIDE SEQUENCE [LARGE SCALE GENOMIC DNA]</scope>
    <source>
        <strain evidence="2">CCUG 61889</strain>
    </source>
</reference>
<gene>
    <name evidence="1" type="ORF">ACFOU2_14810</name>
</gene>
<keyword evidence="2" id="KW-1185">Reference proteome</keyword>
<name>A0ABV8B6A4_9BACI</name>
<dbReference type="RefSeq" id="WP_377916428.1">
    <property type="nucleotide sequence ID" value="NZ_JBHRZT010000053.1"/>
</dbReference>
<dbReference type="EMBL" id="JBHRZT010000053">
    <property type="protein sequence ID" value="MFC3884697.1"/>
    <property type="molecule type" value="Genomic_DNA"/>
</dbReference>
<accession>A0ABV8B6A4</accession>
<evidence type="ECO:0000313" key="2">
    <source>
        <dbReference type="Proteomes" id="UP001595752"/>
    </source>
</evidence>
<dbReference type="Proteomes" id="UP001595752">
    <property type="component" value="Unassembled WGS sequence"/>
</dbReference>
<comment type="caution">
    <text evidence="1">The sequence shown here is derived from an EMBL/GenBank/DDBJ whole genome shotgun (WGS) entry which is preliminary data.</text>
</comment>
<protein>
    <submittedName>
        <fullName evidence="1">DUF3967 domain-containing protein</fullName>
    </submittedName>
</protein>
<proteinExistence type="predicted"/>
<sequence length="43" mass="5422">MNHRLEKRDGELVNTMKEMMEMKKQVAVLEEQKAQKKWWQFWQ</sequence>